<name>A0A815XML7_ADIRI</name>
<feature type="non-terminal residue" evidence="1">
    <location>
        <position position="1"/>
    </location>
</feature>
<accession>A0A815XML7</accession>
<sequence>VHYKTTTQPLSRVDLEAAYQSFVRDQVAQQTSRHELERFVRSSSDIDSAKHYLDMVNELLINPHQVYLHI</sequence>
<reference evidence="1" key="1">
    <citation type="submission" date="2021-02" db="EMBL/GenBank/DDBJ databases">
        <authorList>
            <person name="Nowell W R."/>
        </authorList>
    </citation>
    <scope>NUCLEOTIDE SEQUENCE</scope>
</reference>
<dbReference type="Proteomes" id="UP000663852">
    <property type="component" value="Unassembled WGS sequence"/>
</dbReference>
<organism evidence="1 2">
    <name type="scientific">Adineta ricciae</name>
    <name type="common">Rotifer</name>
    <dbReference type="NCBI Taxonomy" id="249248"/>
    <lineage>
        <taxon>Eukaryota</taxon>
        <taxon>Metazoa</taxon>
        <taxon>Spiralia</taxon>
        <taxon>Gnathifera</taxon>
        <taxon>Rotifera</taxon>
        <taxon>Eurotatoria</taxon>
        <taxon>Bdelloidea</taxon>
        <taxon>Adinetida</taxon>
        <taxon>Adinetidae</taxon>
        <taxon>Adineta</taxon>
    </lineage>
</organism>
<protein>
    <submittedName>
        <fullName evidence="1">Uncharacterized protein</fullName>
    </submittedName>
</protein>
<comment type="caution">
    <text evidence="1">The sequence shown here is derived from an EMBL/GenBank/DDBJ whole genome shotgun (WGS) entry which is preliminary data.</text>
</comment>
<dbReference type="EMBL" id="CAJNOJ010002356">
    <property type="protein sequence ID" value="CAF1559246.1"/>
    <property type="molecule type" value="Genomic_DNA"/>
</dbReference>
<evidence type="ECO:0000313" key="2">
    <source>
        <dbReference type="Proteomes" id="UP000663852"/>
    </source>
</evidence>
<dbReference type="AlphaFoldDB" id="A0A815XML7"/>
<evidence type="ECO:0000313" key="1">
    <source>
        <dbReference type="EMBL" id="CAF1559246.1"/>
    </source>
</evidence>
<proteinExistence type="predicted"/>
<gene>
    <name evidence="1" type="ORF">EDS130_LOCUS46481</name>
</gene>